<evidence type="ECO:0000256" key="1">
    <source>
        <dbReference type="SAM" id="MobiDB-lite"/>
    </source>
</evidence>
<comment type="caution">
    <text evidence="2">The sequence shown here is derived from an EMBL/GenBank/DDBJ whole genome shotgun (WGS) entry which is preliminary data.</text>
</comment>
<gene>
    <name evidence="2" type="ORF">CH63R_05198</name>
</gene>
<dbReference type="GeneID" id="28864280"/>
<dbReference type="VEuPathDB" id="FungiDB:CH63R_05198"/>
<dbReference type="EMBL" id="LTAN01000003">
    <property type="protein sequence ID" value="OBR12902.1"/>
    <property type="molecule type" value="Genomic_DNA"/>
</dbReference>
<evidence type="ECO:0000313" key="3">
    <source>
        <dbReference type="Proteomes" id="UP000092177"/>
    </source>
</evidence>
<evidence type="ECO:0000313" key="2">
    <source>
        <dbReference type="EMBL" id="OBR12902.1"/>
    </source>
</evidence>
<feature type="region of interest" description="Disordered" evidence="1">
    <location>
        <begin position="155"/>
        <end position="174"/>
    </location>
</feature>
<reference evidence="3" key="1">
    <citation type="journal article" date="2017" name="BMC Genomics">
        <title>Gapless genome assembly of Colletotrichum higginsianum reveals chromosome structure and association of transposable elements with secondary metabolite gene clusters.</title>
        <authorList>
            <person name="Dallery J.-F."/>
            <person name="Lapalu N."/>
            <person name="Zampounis A."/>
            <person name="Pigne S."/>
            <person name="Luyten I."/>
            <person name="Amselem J."/>
            <person name="Wittenberg A.H.J."/>
            <person name="Zhou S."/>
            <person name="de Queiroz M.V."/>
            <person name="Robin G.P."/>
            <person name="Auger A."/>
            <person name="Hainaut M."/>
            <person name="Henrissat B."/>
            <person name="Kim K.-T."/>
            <person name="Lee Y.-H."/>
            <person name="Lespinet O."/>
            <person name="Schwartz D.C."/>
            <person name="Thon M.R."/>
            <person name="O'Connell R.J."/>
        </authorList>
    </citation>
    <scope>NUCLEOTIDE SEQUENCE [LARGE SCALE GENOMIC DNA]</scope>
    <source>
        <strain evidence="3">IMI 349063</strain>
    </source>
</reference>
<name>A0A1B7YLR7_COLHI</name>
<evidence type="ECO:0008006" key="4">
    <source>
        <dbReference type="Google" id="ProtNLM"/>
    </source>
</evidence>
<sequence length="660" mass="72023">MTGSVEMEDPLRPTDDTFKAFYERGYRVWYTLWKGAAAAECSLSSMCLRMDRPLFPQHPVFPVGVDADEFGIVTAKSSWISAGDCDLAAFEQTFQVSAAVNKPTSTAISDDPELALAWFGKDDGHAVVLFLAWAYALSARWTDMIGRASPMEYTTSQAPWAPANPETPGEATDDPKPYMTVELGSSLTSDAARWWAAVLAPGTGWKAAIPHERWQRLSPWSVTREANNNMTIVLTGPQPLGATHLSPPPATFEAALQYIDDYSTLHRADTQSRAALAAALHLPLANFERRTVLLHAPRGACVRRRAEKAAPEGSGDFNDPLADDSTSPSATRKNPCRAGDSHNPSRLRHQLDRLLTLSANATGMKAMLGSVFYEPGIPANACGAWLQGTMAALKSNGAADNLTILGRMLFDRSPHISYLWLGGIITGAHKAFLRNTHGLLGLNRIDLHEAAWTGTLHSFVQEPTVPLNPDSSSITRADECRLMLLAQEPPRENPPMYPYPPLGHTAIQDTDLGVQLHAHCPGQHRLQFSSITWNCIGGKKQVQTAGHSSLAPRGPAIDDGRVAEDVPVEIDYAWLDREVDLSEGVTRSLFTWMRDMDGFAVAERDILRHEWIDAFDSSDDDEAVCPEGDGFSLDGLGNGSGGQVGCWLTRVMTARRRNSV</sequence>
<dbReference type="Proteomes" id="UP000092177">
    <property type="component" value="Chromosome 3"/>
</dbReference>
<dbReference type="AlphaFoldDB" id="A0A1B7YLR7"/>
<protein>
    <recommendedName>
        <fullName evidence="4">Immunoglobulin variable region used by the ITC63B heavy chain</fullName>
    </recommendedName>
</protein>
<dbReference type="RefSeq" id="XP_018161419.1">
    <property type="nucleotide sequence ID" value="XM_018300173.1"/>
</dbReference>
<dbReference type="KEGG" id="chig:CH63R_05198"/>
<accession>A0A1B7YLR7</accession>
<organism evidence="2 3">
    <name type="scientific">Colletotrichum higginsianum (strain IMI 349063)</name>
    <name type="common">Crucifer anthracnose fungus</name>
    <dbReference type="NCBI Taxonomy" id="759273"/>
    <lineage>
        <taxon>Eukaryota</taxon>
        <taxon>Fungi</taxon>
        <taxon>Dikarya</taxon>
        <taxon>Ascomycota</taxon>
        <taxon>Pezizomycotina</taxon>
        <taxon>Sordariomycetes</taxon>
        <taxon>Hypocreomycetidae</taxon>
        <taxon>Glomerellales</taxon>
        <taxon>Glomerellaceae</taxon>
        <taxon>Colletotrichum</taxon>
        <taxon>Colletotrichum destructivum species complex</taxon>
    </lineage>
</organism>
<proteinExistence type="predicted"/>
<feature type="region of interest" description="Disordered" evidence="1">
    <location>
        <begin position="303"/>
        <end position="345"/>
    </location>
</feature>
<dbReference type="OrthoDB" id="3549294at2759"/>
<keyword evidence="3" id="KW-1185">Reference proteome</keyword>